<dbReference type="EMBL" id="WELI01000012">
    <property type="protein sequence ID" value="KAB7727024.1"/>
    <property type="molecule type" value="Genomic_DNA"/>
</dbReference>
<reference evidence="8 9" key="1">
    <citation type="submission" date="2019-10" db="EMBL/GenBank/DDBJ databases">
        <title>Rudanella paleaurantiibacter sp. nov., isolated from sludge.</title>
        <authorList>
            <person name="Xu S.Q."/>
        </authorList>
    </citation>
    <scope>NUCLEOTIDE SEQUENCE [LARGE SCALE GENOMIC DNA]</scope>
    <source>
        <strain evidence="8 9">HX-22-17</strain>
    </source>
</reference>
<evidence type="ECO:0000313" key="9">
    <source>
        <dbReference type="Proteomes" id="UP000488299"/>
    </source>
</evidence>
<dbReference type="SMART" id="SM00388">
    <property type="entry name" value="HisKA"/>
    <property type="match status" value="1"/>
</dbReference>
<gene>
    <name evidence="8" type="ORF">F5984_22560</name>
</gene>
<dbReference type="Proteomes" id="UP000488299">
    <property type="component" value="Unassembled WGS sequence"/>
</dbReference>
<dbReference type="PANTHER" id="PTHR43711:SF1">
    <property type="entry name" value="HISTIDINE KINASE 1"/>
    <property type="match status" value="1"/>
</dbReference>
<proteinExistence type="predicted"/>
<protein>
    <recommendedName>
        <fullName evidence="2">histidine kinase</fullName>
        <ecNumber evidence="2">2.7.13.3</ecNumber>
    </recommendedName>
</protein>
<dbReference type="RefSeq" id="WP_152126490.1">
    <property type="nucleotide sequence ID" value="NZ_WELI01000012.1"/>
</dbReference>
<dbReference type="InterPro" id="IPR000014">
    <property type="entry name" value="PAS"/>
</dbReference>
<dbReference type="InterPro" id="IPR035965">
    <property type="entry name" value="PAS-like_dom_sf"/>
</dbReference>
<dbReference type="InterPro" id="IPR036890">
    <property type="entry name" value="HATPase_C_sf"/>
</dbReference>
<evidence type="ECO:0000256" key="4">
    <source>
        <dbReference type="ARBA" id="ARBA00022679"/>
    </source>
</evidence>
<dbReference type="Gene3D" id="1.10.287.130">
    <property type="match status" value="1"/>
</dbReference>
<dbReference type="SUPFAM" id="SSF47384">
    <property type="entry name" value="Homodimeric domain of signal transducing histidine kinase"/>
    <property type="match status" value="1"/>
</dbReference>
<dbReference type="InterPro" id="IPR005467">
    <property type="entry name" value="His_kinase_dom"/>
</dbReference>
<dbReference type="Pfam" id="PF02518">
    <property type="entry name" value="HATPase_c"/>
    <property type="match status" value="1"/>
</dbReference>
<keyword evidence="5" id="KW-0418">Kinase</keyword>
<keyword evidence="9" id="KW-1185">Reference proteome</keyword>
<dbReference type="InterPro" id="IPR004358">
    <property type="entry name" value="Sig_transdc_His_kin-like_C"/>
</dbReference>
<dbReference type="Gene3D" id="3.30.565.10">
    <property type="entry name" value="Histidine kinase-like ATPase, C-terminal domain"/>
    <property type="match status" value="1"/>
</dbReference>
<dbReference type="SMART" id="SM00387">
    <property type="entry name" value="HATPase_c"/>
    <property type="match status" value="1"/>
</dbReference>
<keyword evidence="6" id="KW-0902">Two-component regulatory system</keyword>
<keyword evidence="3" id="KW-0597">Phosphoprotein</keyword>
<dbReference type="InterPro" id="IPR003661">
    <property type="entry name" value="HisK_dim/P_dom"/>
</dbReference>
<dbReference type="PRINTS" id="PR00344">
    <property type="entry name" value="BCTRLSENSOR"/>
</dbReference>
<dbReference type="GO" id="GO:0000155">
    <property type="term" value="F:phosphorelay sensor kinase activity"/>
    <property type="evidence" value="ECO:0007669"/>
    <property type="project" value="InterPro"/>
</dbReference>
<dbReference type="EC" id="2.7.13.3" evidence="2"/>
<evidence type="ECO:0000256" key="2">
    <source>
        <dbReference type="ARBA" id="ARBA00012438"/>
    </source>
</evidence>
<feature type="domain" description="Histidine kinase" evidence="7">
    <location>
        <begin position="316"/>
        <end position="533"/>
    </location>
</feature>
<evidence type="ECO:0000256" key="6">
    <source>
        <dbReference type="ARBA" id="ARBA00023012"/>
    </source>
</evidence>
<dbReference type="InterPro" id="IPR003594">
    <property type="entry name" value="HATPase_dom"/>
</dbReference>
<dbReference type="CDD" id="cd00075">
    <property type="entry name" value="HATPase"/>
    <property type="match status" value="1"/>
</dbReference>
<dbReference type="InterPro" id="IPR036097">
    <property type="entry name" value="HisK_dim/P_sf"/>
</dbReference>
<dbReference type="SUPFAM" id="SSF55874">
    <property type="entry name" value="ATPase domain of HSP90 chaperone/DNA topoisomerase II/histidine kinase"/>
    <property type="match status" value="1"/>
</dbReference>
<dbReference type="Pfam" id="PF13188">
    <property type="entry name" value="PAS_8"/>
    <property type="match status" value="1"/>
</dbReference>
<dbReference type="SUPFAM" id="SSF55785">
    <property type="entry name" value="PYP-like sensor domain (PAS domain)"/>
    <property type="match status" value="1"/>
</dbReference>
<dbReference type="InterPro" id="IPR050736">
    <property type="entry name" value="Sensor_HK_Regulatory"/>
</dbReference>
<dbReference type="PROSITE" id="PS50109">
    <property type="entry name" value="HIS_KIN"/>
    <property type="match status" value="1"/>
</dbReference>
<evidence type="ECO:0000313" key="8">
    <source>
        <dbReference type="EMBL" id="KAB7727024.1"/>
    </source>
</evidence>
<name>A0A7J5TTE8_9BACT</name>
<evidence type="ECO:0000256" key="1">
    <source>
        <dbReference type="ARBA" id="ARBA00000085"/>
    </source>
</evidence>
<keyword evidence="4" id="KW-0808">Transferase</keyword>
<comment type="caution">
    <text evidence="8">The sequence shown here is derived from an EMBL/GenBank/DDBJ whole genome shotgun (WGS) entry which is preliminary data.</text>
</comment>
<evidence type="ECO:0000256" key="3">
    <source>
        <dbReference type="ARBA" id="ARBA00022553"/>
    </source>
</evidence>
<evidence type="ECO:0000259" key="7">
    <source>
        <dbReference type="PROSITE" id="PS50109"/>
    </source>
</evidence>
<organism evidence="8 9">
    <name type="scientific">Rudanella paleaurantiibacter</name>
    <dbReference type="NCBI Taxonomy" id="2614655"/>
    <lineage>
        <taxon>Bacteria</taxon>
        <taxon>Pseudomonadati</taxon>
        <taxon>Bacteroidota</taxon>
        <taxon>Cytophagia</taxon>
        <taxon>Cytophagales</taxon>
        <taxon>Cytophagaceae</taxon>
        <taxon>Rudanella</taxon>
    </lineage>
</organism>
<dbReference type="FunFam" id="3.30.565.10:FF:000006">
    <property type="entry name" value="Sensor histidine kinase WalK"/>
    <property type="match status" value="1"/>
</dbReference>
<dbReference type="CDD" id="cd00082">
    <property type="entry name" value="HisKA"/>
    <property type="match status" value="1"/>
</dbReference>
<dbReference type="AlphaFoldDB" id="A0A7J5TTE8"/>
<comment type="catalytic activity">
    <reaction evidence="1">
        <text>ATP + protein L-histidine = ADP + protein N-phospho-L-histidine.</text>
        <dbReference type="EC" id="2.7.13.3"/>
    </reaction>
</comment>
<dbReference type="PANTHER" id="PTHR43711">
    <property type="entry name" value="TWO-COMPONENT HISTIDINE KINASE"/>
    <property type="match status" value="1"/>
</dbReference>
<dbReference type="Gene3D" id="3.30.450.20">
    <property type="entry name" value="PAS domain"/>
    <property type="match status" value="1"/>
</dbReference>
<sequence length="547" mass="61384">MLFVPSSNTFLLMDWSLFNRFQEVASHEIGPRLLPALAEVIVDYLQADGCCIVQERDESMATSLLEYPTASGAILFDPDQLSSLTQEKPFFFQSQFTARRPLRPLLGKFGQIAGLRLDNYSLKGWIVIGWCTTRSLDGIPLEASLQLFADKVLVNYLSLQRIALEQQYRFLFATVPQAIVRINENDNTSWVNPAALDLLQLDPDNLYPSAAEVSQGMMRLRSEAINQQEVNRRAGELIQNPNAEISNWLWAFPDRALSVLSRPIRSPYFNGRIWLFNDVSELYRSNLQLADQQNELLSKNDQLQAANREIESLISVIAHDLKSPLATLSFVLNFITMSGELNEQQLENVQYGQKTVTKGMNLIESIVYYNRLISRDEDVQLMEVELNDLLAIVVDGFRGAAIQKNIELALNTPSSSPVLRTDPESLVRVLDNLISNALKFSDFGKKVQVDAYAHHESLIVSIQDQGPGISPEDRPKLFKRFQRLTAQPTNNENSSGLGLSIVKALTEKIGAQIAVESELGQGTTFQIVFPAHLFSLLPTPESAERHT</sequence>
<evidence type="ECO:0000256" key="5">
    <source>
        <dbReference type="ARBA" id="ARBA00022777"/>
    </source>
</evidence>
<accession>A0A7J5TTE8</accession>